<evidence type="ECO:0008006" key="3">
    <source>
        <dbReference type="Google" id="ProtNLM"/>
    </source>
</evidence>
<evidence type="ECO:0000313" key="2">
    <source>
        <dbReference type="Proteomes" id="UP001139150"/>
    </source>
</evidence>
<keyword evidence="2" id="KW-1185">Reference proteome</keyword>
<dbReference type="AlphaFoldDB" id="A0A9X2I7H8"/>
<dbReference type="EMBL" id="JAKRYL010000025">
    <property type="protein sequence ID" value="MCL7749198.1"/>
    <property type="molecule type" value="Genomic_DNA"/>
</dbReference>
<dbReference type="RefSeq" id="WP_250098065.1">
    <property type="nucleotide sequence ID" value="NZ_JAKRYL010000025.1"/>
</dbReference>
<gene>
    <name evidence="1" type="ORF">MF646_18925</name>
</gene>
<reference evidence="1" key="1">
    <citation type="submission" date="2022-02" db="EMBL/GenBank/DDBJ databases">
        <title>Halalkalibacter sp. nov. isolated from Lonar Lake, India.</title>
        <authorList>
            <person name="Joshi A."/>
            <person name="Thite S."/>
            <person name="Lodha T."/>
        </authorList>
    </citation>
    <scope>NUCLEOTIDE SEQUENCE</scope>
    <source>
        <strain evidence="1">MEB205</strain>
    </source>
</reference>
<organism evidence="1 2">
    <name type="scientific">Halalkalibacter alkaliphilus</name>
    <dbReference type="NCBI Taxonomy" id="2917993"/>
    <lineage>
        <taxon>Bacteria</taxon>
        <taxon>Bacillati</taxon>
        <taxon>Bacillota</taxon>
        <taxon>Bacilli</taxon>
        <taxon>Bacillales</taxon>
        <taxon>Bacillaceae</taxon>
        <taxon>Halalkalibacter</taxon>
    </lineage>
</organism>
<proteinExistence type="predicted"/>
<dbReference type="Proteomes" id="UP001139150">
    <property type="component" value="Unassembled WGS sequence"/>
</dbReference>
<protein>
    <recommendedName>
        <fullName evidence="3">PIN domain-containing protein</fullName>
    </recommendedName>
</protein>
<comment type="caution">
    <text evidence="1">The sequence shown here is derived from an EMBL/GenBank/DDBJ whole genome shotgun (WGS) entry which is preliminary data.</text>
</comment>
<name>A0A9X2I7H8_9BACI</name>
<sequence length="188" mass="21823">MTMGFMNYLKEMKQIYKETKEKGWGFPVELEGTLEKFMMDIIDGDHYIALDTNVLCHSEINFLSTSQFSTNRSTRYIVSEHTIRAFRGSIEQNDEYAEIAAFALNRLERAMEGGYTITIVPGVTEEEINNLGFEQTFQSAVICSFYKASHEIEQTHQDWRKLYLVTLSTEQESRSFAQHLEVPTYILQ</sequence>
<evidence type="ECO:0000313" key="1">
    <source>
        <dbReference type="EMBL" id="MCL7749198.1"/>
    </source>
</evidence>
<accession>A0A9X2I7H8</accession>